<comment type="caution">
    <text evidence="1">The sequence shown here is derived from an EMBL/GenBank/DDBJ whole genome shotgun (WGS) entry which is preliminary data.</text>
</comment>
<proteinExistence type="predicted"/>
<sequence>MWIDQRQRKESKHYNQRAPALEKQSLKQLTRFGISAISFGVSSSTPIISISQKYKRQLVIISHHLPFFPSHLIRVDIETSVVVQSIASRITS</sequence>
<dbReference type="AlphaFoldDB" id="A0A5M9JHT5"/>
<dbReference type="EMBL" id="VICG01000011">
    <property type="protein sequence ID" value="KAA8567352.1"/>
    <property type="molecule type" value="Genomic_DNA"/>
</dbReference>
<reference evidence="1 2" key="1">
    <citation type="submission" date="2019-06" db="EMBL/GenBank/DDBJ databases">
        <title>Genome Sequence of the Brown Rot Fungal Pathogen Monilinia fructicola.</title>
        <authorList>
            <person name="De Miccolis Angelini R.M."/>
            <person name="Landi L."/>
            <person name="Abate D."/>
            <person name="Pollastro S."/>
            <person name="Romanazzi G."/>
            <person name="Faretra F."/>
        </authorList>
    </citation>
    <scope>NUCLEOTIDE SEQUENCE [LARGE SCALE GENOMIC DNA]</scope>
    <source>
        <strain evidence="1 2">Mfrc123</strain>
    </source>
</reference>
<evidence type="ECO:0000313" key="1">
    <source>
        <dbReference type="EMBL" id="KAA8567352.1"/>
    </source>
</evidence>
<gene>
    <name evidence="1" type="ORF">EYC84_010380</name>
</gene>
<accession>A0A5M9JHT5</accession>
<name>A0A5M9JHT5_MONFR</name>
<evidence type="ECO:0000313" key="2">
    <source>
        <dbReference type="Proteomes" id="UP000322873"/>
    </source>
</evidence>
<keyword evidence="2" id="KW-1185">Reference proteome</keyword>
<organism evidence="1 2">
    <name type="scientific">Monilinia fructicola</name>
    <name type="common">Brown rot fungus</name>
    <name type="synonym">Ciboria fructicola</name>
    <dbReference type="NCBI Taxonomy" id="38448"/>
    <lineage>
        <taxon>Eukaryota</taxon>
        <taxon>Fungi</taxon>
        <taxon>Dikarya</taxon>
        <taxon>Ascomycota</taxon>
        <taxon>Pezizomycotina</taxon>
        <taxon>Leotiomycetes</taxon>
        <taxon>Helotiales</taxon>
        <taxon>Sclerotiniaceae</taxon>
        <taxon>Monilinia</taxon>
    </lineage>
</organism>
<protein>
    <submittedName>
        <fullName evidence="1">Uncharacterized protein</fullName>
    </submittedName>
</protein>
<dbReference type="Proteomes" id="UP000322873">
    <property type="component" value="Unassembled WGS sequence"/>
</dbReference>